<sequence length="134" mass="14964">MSDEFRRTMEELAEEYNRQAEQLRETYGRLNELNVTARSDDGMVSVTVGPRGQVRDLTLDPRVYRKLSPSELARAIMEQIGAATGEVADQTKELMAPFLPEGLPYEEVFGEGASFESFLPQPVALPPMEPEGRG</sequence>
<evidence type="ECO:0000313" key="3">
    <source>
        <dbReference type="Proteomes" id="UP000576393"/>
    </source>
</evidence>
<feature type="coiled-coil region" evidence="1">
    <location>
        <begin position="2"/>
        <end position="33"/>
    </location>
</feature>
<keyword evidence="1" id="KW-0175">Coiled coil</keyword>
<protein>
    <submittedName>
        <fullName evidence="2">DNA-binding protein YbaB</fullName>
    </submittedName>
</protein>
<keyword evidence="3" id="KW-1185">Reference proteome</keyword>
<dbReference type="EMBL" id="JACCCO010000002">
    <property type="protein sequence ID" value="NYF42400.1"/>
    <property type="molecule type" value="Genomic_DNA"/>
</dbReference>
<evidence type="ECO:0000256" key="1">
    <source>
        <dbReference type="SAM" id="Coils"/>
    </source>
</evidence>
<dbReference type="Pfam" id="PF02575">
    <property type="entry name" value="YbaB_DNA_bd"/>
    <property type="match status" value="1"/>
</dbReference>
<proteinExistence type="predicted"/>
<keyword evidence="2" id="KW-0238">DNA-binding</keyword>
<accession>A0A852V2P2</accession>
<reference evidence="2 3" key="1">
    <citation type="submission" date="2020-07" db="EMBL/GenBank/DDBJ databases">
        <title>Sequencing the genomes of 1000 actinobacteria strains.</title>
        <authorList>
            <person name="Klenk H.-P."/>
        </authorList>
    </citation>
    <scope>NUCLEOTIDE SEQUENCE [LARGE SCALE GENOMIC DNA]</scope>
    <source>
        <strain evidence="2 3">DSM 45763</strain>
    </source>
</reference>
<dbReference type="Proteomes" id="UP000576393">
    <property type="component" value="Unassembled WGS sequence"/>
</dbReference>
<name>A0A852V2P2_9ACTN</name>
<evidence type="ECO:0000313" key="2">
    <source>
        <dbReference type="EMBL" id="NYF42400.1"/>
    </source>
</evidence>
<organism evidence="2 3">
    <name type="scientific">Streptosporangium sandarakinum</name>
    <dbReference type="NCBI Taxonomy" id="1260955"/>
    <lineage>
        <taxon>Bacteria</taxon>
        <taxon>Bacillati</taxon>
        <taxon>Actinomycetota</taxon>
        <taxon>Actinomycetes</taxon>
        <taxon>Streptosporangiales</taxon>
        <taxon>Streptosporangiaceae</taxon>
        <taxon>Streptosporangium</taxon>
    </lineage>
</organism>
<dbReference type="GO" id="GO:0003677">
    <property type="term" value="F:DNA binding"/>
    <property type="evidence" value="ECO:0007669"/>
    <property type="project" value="UniProtKB-KW"/>
</dbReference>
<dbReference type="InterPro" id="IPR036894">
    <property type="entry name" value="YbaB-like_sf"/>
</dbReference>
<dbReference type="SUPFAM" id="SSF82607">
    <property type="entry name" value="YbaB-like"/>
    <property type="match status" value="1"/>
</dbReference>
<gene>
    <name evidence="2" type="ORF">HDA43_004601</name>
</gene>
<comment type="caution">
    <text evidence="2">The sequence shown here is derived from an EMBL/GenBank/DDBJ whole genome shotgun (WGS) entry which is preliminary data.</text>
</comment>
<dbReference type="AlphaFoldDB" id="A0A852V2P2"/>
<dbReference type="Gene3D" id="3.30.1310.10">
    <property type="entry name" value="Nucleoid-associated protein YbaB-like domain"/>
    <property type="match status" value="1"/>
</dbReference>
<dbReference type="RefSeq" id="WP_179824968.1">
    <property type="nucleotide sequence ID" value="NZ_JACCCO010000002.1"/>
</dbReference>
<dbReference type="InterPro" id="IPR004401">
    <property type="entry name" value="YbaB/EbfC"/>
</dbReference>